<evidence type="ECO:0000256" key="4">
    <source>
        <dbReference type="ARBA" id="ARBA00022840"/>
    </source>
</evidence>
<dbReference type="InterPro" id="IPR003593">
    <property type="entry name" value="AAA+_ATPase"/>
</dbReference>
<organism evidence="6 7">
    <name type="scientific">Candidatus Shapirobacteria bacterium CG09_land_8_20_14_0_10_47_13</name>
    <dbReference type="NCBI Taxonomy" id="1974481"/>
    <lineage>
        <taxon>Bacteria</taxon>
        <taxon>Candidatus Shapironibacteriota</taxon>
    </lineage>
</organism>
<dbReference type="GO" id="GO:0022857">
    <property type="term" value="F:transmembrane transporter activity"/>
    <property type="evidence" value="ECO:0007669"/>
    <property type="project" value="UniProtKB-ARBA"/>
</dbReference>
<dbReference type="Gene3D" id="3.40.50.300">
    <property type="entry name" value="P-loop containing nucleotide triphosphate hydrolases"/>
    <property type="match status" value="1"/>
</dbReference>
<evidence type="ECO:0000259" key="5">
    <source>
        <dbReference type="PROSITE" id="PS50893"/>
    </source>
</evidence>
<evidence type="ECO:0000313" key="7">
    <source>
        <dbReference type="Proteomes" id="UP000230033"/>
    </source>
</evidence>
<keyword evidence="3" id="KW-0547">Nucleotide-binding</keyword>
<dbReference type="SMART" id="SM00382">
    <property type="entry name" value="AAA"/>
    <property type="match status" value="1"/>
</dbReference>
<dbReference type="EMBL" id="PEZJ01000024">
    <property type="protein sequence ID" value="PIS13865.1"/>
    <property type="molecule type" value="Genomic_DNA"/>
</dbReference>
<dbReference type="AlphaFoldDB" id="A0A2H0WMN3"/>
<dbReference type="PANTHER" id="PTHR42798:SF6">
    <property type="entry name" value="CELL DIVISION ATP-BINDING PROTEIN FTSE"/>
    <property type="match status" value="1"/>
</dbReference>
<gene>
    <name evidence="6" type="ORF">COT65_01910</name>
</gene>
<dbReference type="GO" id="GO:0098796">
    <property type="term" value="C:membrane protein complex"/>
    <property type="evidence" value="ECO:0007669"/>
    <property type="project" value="UniProtKB-ARBA"/>
</dbReference>
<feature type="domain" description="ABC transporter" evidence="5">
    <location>
        <begin position="1"/>
        <end position="208"/>
    </location>
</feature>
<dbReference type="PANTHER" id="PTHR42798">
    <property type="entry name" value="LIPOPROTEIN-RELEASING SYSTEM ATP-BINDING PROTEIN LOLD"/>
    <property type="match status" value="1"/>
</dbReference>
<accession>A0A2H0WMN3</accession>
<keyword evidence="2" id="KW-0813">Transport</keyword>
<dbReference type="GO" id="GO:0016887">
    <property type="term" value="F:ATP hydrolysis activity"/>
    <property type="evidence" value="ECO:0007669"/>
    <property type="project" value="InterPro"/>
</dbReference>
<evidence type="ECO:0000256" key="3">
    <source>
        <dbReference type="ARBA" id="ARBA00022741"/>
    </source>
</evidence>
<evidence type="ECO:0000256" key="1">
    <source>
        <dbReference type="ARBA" id="ARBA00005417"/>
    </source>
</evidence>
<dbReference type="InterPro" id="IPR003439">
    <property type="entry name" value="ABC_transporter-like_ATP-bd"/>
</dbReference>
<comment type="similarity">
    <text evidence="1">Belongs to the ABC transporter superfamily.</text>
</comment>
<comment type="caution">
    <text evidence="6">The sequence shown here is derived from an EMBL/GenBank/DDBJ whole genome shotgun (WGS) entry which is preliminary data.</text>
</comment>
<evidence type="ECO:0000313" key="6">
    <source>
        <dbReference type="EMBL" id="PIS13865.1"/>
    </source>
</evidence>
<evidence type="ECO:0000256" key="2">
    <source>
        <dbReference type="ARBA" id="ARBA00022448"/>
    </source>
</evidence>
<dbReference type="PROSITE" id="PS00211">
    <property type="entry name" value="ABC_TRANSPORTER_1"/>
    <property type="match status" value="1"/>
</dbReference>
<keyword evidence="4 6" id="KW-0067">ATP-binding</keyword>
<dbReference type="FunFam" id="3.40.50.300:FF:000032">
    <property type="entry name" value="Export ABC transporter ATP-binding protein"/>
    <property type="match status" value="1"/>
</dbReference>
<dbReference type="InterPro" id="IPR017871">
    <property type="entry name" value="ABC_transporter-like_CS"/>
</dbReference>
<dbReference type="InterPro" id="IPR017911">
    <property type="entry name" value="MacB-like_ATP-bd"/>
</dbReference>
<protein>
    <submittedName>
        <fullName evidence="6">Macrolide ABC transporter ATP-binding protein</fullName>
    </submittedName>
</protein>
<reference evidence="7" key="1">
    <citation type="submission" date="2017-09" db="EMBL/GenBank/DDBJ databases">
        <title>Depth-based differentiation of microbial function through sediment-hosted aquifers and enrichment of novel symbionts in the deep terrestrial subsurface.</title>
        <authorList>
            <person name="Probst A.J."/>
            <person name="Ladd B."/>
            <person name="Jarett J.K."/>
            <person name="Geller-Mcgrath D.E."/>
            <person name="Sieber C.M.K."/>
            <person name="Emerson J.B."/>
            <person name="Anantharaman K."/>
            <person name="Thomas B.C."/>
            <person name="Malmstrom R."/>
            <person name="Stieglmeier M."/>
            <person name="Klingl A."/>
            <person name="Woyke T."/>
            <person name="Ryan C.M."/>
            <person name="Banfield J.F."/>
        </authorList>
    </citation>
    <scope>NUCLEOTIDE SEQUENCE [LARGE SCALE GENOMIC DNA]</scope>
</reference>
<sequence length="208" mass="22398">MEGVSVTALISASLQIQAGEFVSIMGPSGSGKSTLMHLIGCLDTPTTGKVFIEGEDVSGLSEEALAKIRNQKIGFVFQSFNLLPRTSALTNVTLPLFYAGKNAAESETLAREALIKVGLEKRMAHFPNQLSGGEQQRIAIARALVNKPLIILADEPTGSLDTKTGETIMNIFRQLNQKGQTVVIVTHEIAIARQARRIIKIKDGEIQA</sequence>
<dbReference type="Pfam" id="PF00005">
    <property type="entry name" value="ABC_tran"/>
    <property type="match status" value="1"/>
</dbReference>
<name>A0A2H0WMN3_9BACT</name>
<dbReference type="Proteomes" id="UP000230033">
    <property type="component" value="Unassembled WGS sequence"/>
</dbReference>
<dbReference type="GO" id="GO:0005524">
    <property type="term" value="F:ATP binding"/>
    <property type="evidence" value="ECO:0007669"/>
    <property type="project" value="UniProtKB-KW"/>
</dbReference>
<dbReference type="PROSITE" id="PS50893">
    <property type="entry name" value="ABC_TRANSPORTER_2"/>
    <property type="match status" value="1"/>
</dbReference>
<proteinExistence type="inferred from homology"/>
<dbReference type="CDD" id="cd03255">
    <property type="entry name" value="ABC_MJ0796_LolCDE_FtsE"/>
    <property type="match status" value="1"/>
</dbReference>
<dbReference type="SUPFAM" id="SSF52540">
    <property type="entry name" value="P-loop containing nucleoside triphosphate hydrolases"/>
    <property type="match status" value="1"/>
</dbReference>
<dbReference type="InterPro" id="IPR027417">
    <property type="entry name" value="P-loop_NTPase"/>
</dbReference>